<feature type="compositionally biased region" description="Low complexity" evidence="1">
    <location>
        <begin position="25"/>
        <end position="52"/>
    </location>
</feature>
<proteinExistence type="predicted"/>
<protein>
    <submittedName>
        <fullName evidence="2">Uncharacterized protein</fullName>
    </submittedName>
</protein>
<comment type="caution">
    <text evidence="2">The sequence shown here is derived from an EMBL/GenBank/DDBJ whole genome shotgun (WGS) entry which is preliminary data.</text>
</comment>
<dbReference type="Proteomes" id="UP000730481">
    <property type="component" value="Unassembled WGS sequence"/>
</dbReference>
<dbReference type="EMBL" id="PVQB02000467">
    <property type="protein sequence ID" value="KAF4336822.1"/>
    <property type="molecule type" value="Genomic_DNA"/>
</dbReference>
<feature type="region of interest" description="Disordered" evidence="1">
    <location>
        <begin position="121"/>
        <end position="289"/>
    </location>
</feature>
<feature type="compositionally biased region" description="Low complexity" evidence="1">
    <location>
        <begin position="60"/>
        <end position="77"/>
    </location>
</feature>
<feature type="compositionally biased region" description="Polar residues" evidence="1">
    <location>
        <begin position="173"/>
        <end position="184"/>
    </location>
</feature>
<dbReference type="AlphaFoldDB" id="A0A9P5DTG5"/>
<feature type="region of interest" description="Disordered" evidence="1">
    <location>
        <begin position="1"/>
        <end position="97"/>
    </location>
</feature>
<reference evidence="2" key="1">
    <citation type="journal article" date="2017" name="Mycologia">
        <title>Fusarium algeriense, sp. nov., a novel toxigenic crown rot pathogen of durum wheat from Algeria is nested in the Fusarium burgessii species complex.</title>
        <authorList>
            <person name="Laraba I."/>
            <person name="Keddad A."/>
            <person name="Boureghda H."/>
            <person name="Abdallah N."/>
            <person name="Vaughan M.M."/>
            <person name="Proctor R.H."/>
            <person name="Busman M."/>
            <person name="O'Donnell K."/>
        </authorList>
    </citation>
    <scope>NUCLEOTIDE SEQUENCE</scope>
    <source>
        <strain evidence="2">NRRL 25174</strain>
    </source>
</reference>
<accession>A0A9P5DTG5</accession>
<sequence length="678" mass="75572">MEQQDPDSTPCTPSAVHRDTEYRSTRQSPSSSSSTFSLTPTPQRRSTTLSPRPTTPETPGPTITSSNRSSLSTSEPTLRFPRPQGNRHLANWISSSNPDIMRITTTTEDTGLSESTYELISGTDTESQDGNYTESISESVDSLDVHYPDDSNSLAGTEQTYDDESLADENEPPVSQLSLESENISMPEPVDINETPRAEQSWASVVKNGPVPEVEAEVEAEDEPEPEPEPAFKAESESESEDEARSRCSLEYTQQSLKTPSIPSPDASNAEDKSSQKPSSDDIQEQTESQRARFNQWLKEVQHYPIQPKEAVVNFAKSIFPVVLALILISLIRVCYTPQSKDAVPHIPAATSAVTSHPTLLTSSHTSLPTVPVLSTSAGPTALIPLENIRPDEWLWGGKQPEVTVTKHRGGFLIHMPRSAKKLWLDRDCLKFDAKRGDQSVGFGTSSVDEGILLKIPKEEAHGTVKIDIFTTCRPKVHKILRITFEKGIISEALDSTWAFAQQFPELVPAAAQEAERRLEEAKRSLGTASDNFMNTSDSVFKNLGSRFQKAHRSLSWIKADIRDRVEMAKKGVSKQLEAIAVDVKQYVPDAEVMQQQAKLELLNAQIRAKLWWLKYTAGEKEYTRYQGAAKQFMTKKILNNRELRKTNNKTTKASTFKQFFRPWSSKNCRDTRKGQKA</sequence>
<evidence type="ECO:0000313" key="2">
    <source>
        <dbReference type="EMBL" id="KAF4336822.1"/>
    </source>
</evidence>
<feature type="compositionally biased region" description="Polar residues" evidence="1">
    <location>
        <begin position="121"/>
        <end position="140"/>
    </location>
</feature>
<gene>
    <name evidence="2" type="ORF">FBEOM_9281</name>
</gene>
<feature type="compositionally biased region" description="Polar residues" evidence="1">
    <location>
        <begin position="251"/>
        <end position="261"/>
    </location>
</feature>
<name>A0A9P5DTG5_9HYPO</name>
<feature type="compositionally biased region" description="Acidic residues" evidence="1">
    <location>
        <begin position="214"/>
        <end position="228"/>
    </location>
</feature>
<evidence type="ECO:0000313" key="3">
    <source>
        <dbReference type="Proteomes" id="UP000730481"/>
    </source>
</evidence>
<feature type="compositionally biased region" description="Polar residues" evidence="1">
    <location>
        <begin position="150"/>
        <end position="159"/>
    </location>
</feature>
<dbReference type="OrthoDB" id="4925544at2759"/>
<evidence type="ECO:0000256" key="1">
    <source>
        <dbReference type="SAM" id="MobiDB-lite"/>
    </source>
</evidence>
<reference evidence="2" key="2">
    <citation type="submission" date="2020-02" db="EMBL/GenBank/DDBJ databases">
        <title>Identification and distribution of gene clusters putatively required for synthesis of sphingolipid metabolism inhibitors in phylogenetically diverse species of the filamentous fungus Fusarium.</title>
        <authorList>
            <person name="Kim H.-S."/>
            <person name="Busman M."/>
            <person name="Brown D.W."/>
            <person name="Divon H."/>
            <person name="Uhlig S."/>
            <person name="Proctor R.H."/>
        </authorList>
    </citation>
    <scope>NUCLEOTIDE SEQUENCE</scope>
    <source>
        <strain evidence="2">NRRL 25174</strain>
    </source>
</reference>
<keyword evidence="3" id="KW-1185">Reference proteome</keyword>
<organism evidence="2 3">
    <name type="scientific">Fusarium beomiforme</name>
    <dbReference type="NCBI Taxonomy" id="44412"/>
    <lineage>
        <taxon>Eukaryota</taxon>
        <taxon>Fungi</taxon>
        <taxon>Dikarya</taxon>
        <taxon>Ascomycota</taxon>
        <taxon>Pezizomycotina</taxon>
        <taxon>Sordariomycetes</taxon>
        <taxon>Hypocreomycetidae</taxon>
        <taxon>Hypocreales</taxon>
        <taxon>Nectriaceae</taxon>
        <taxon>Fusarium</taxon>
        <taxon>Fusarium burgessii species complex</taxon>
    </lineage>
</organism>
<feature type="compositionally biased region" description="Polar residues" evidence="1">
    <location>
        <begin position="1"/>
        <end position="12"/>
    </location>
</feature>
<feature type="compositionally biased region" description="Acidic residues" evidence="1">
    <location>
        <begin position="160"/>
        <end position="171"/>
    </location>
</feature>